<evidence type="ECO:0000313" key="1">
    <source>
        <dbReference type="EMBL" id="MFD1037081.1"/>
    </source>
</evidence>
<name>A0ABW3LFD5_9BACI</name>
<evidence type="ECO:0008006" key="3">
    <source>
        <dbReference type="Google" id="ProtNLM"/>
    </source>
</evidence>
<protein>
    <recommendedName>
        <fullName evidence="3">N-acetyltransferase domain-containing protein</fullName>
    </recommendedName>
</protein>
<sequence>MIINIYTGETVDICYKVLGKSDVKKYNLYKKNGWFEWTKEFAKKENKLFGMFVKGKDVIQGVIAIQEHKNNQLIHIELMEAAPQNKFSNPNQTYAGIGKNLLCFAVELSFQLNYEGYIGLFAKRNQNEDYYRKLGAIQSRFNFTPYYFFPTNKSAELHNRYLPGGVQWCQS</sequence>
<keyword evidence="2" id="KW-1185">Reference proteome</keyword>
<dbReference type="Proteomes" id="UP001597040">
    <property type="component" value="Unassembled WGS sequence"/>
</dbReference>
<dbReference type="RefSeq" id="WP_390358847.1">
    <property type="nucleotide sequence ID" value="NZ_JBHTKJ010000003.1"/>
</dbReference>
<gene>
    <name evidence="1" type="ORF">ACFQ3N_01390</name>
</gene>
<accession>A0ABW3LFD5</accession>
<comment type="caution">
    <text evidence="1">The sequence shown here is derived from an EMBL/GenBank/DDBJ whole genome shotgun (WGS) entry which is preliminary data.</text>
</comment>
<evidence type="ECO:0000313" key="2">
    <source>
        <dbReference type="Proteomes" id="UP001597040"/>
    </source>
</evidence>
<organism evidence="1 2">
    <name type="scientific">Virgibacillus byunsanensis</name>
    <dbReference type="NCBI Taxonomy" id="570945"/>
    <lineage>
        <taxon>Bacteria</taxon>
        <taxon>Bacillati</taxon>
        <taxon>Bacillota</taxon>
        <taxon>Bacilli</taxon>
        <taxon>Bacillales</taxon>
        <taxon>Bacillaceae</taxon>
        <taxon>Virgibacillus</taxon>
    </lineage>
</organism>
<dbReference type="EMBL" id="JBHTKJ010000003">
    <property type="protein sequence ID" value="MFD1037081.1"/>
    <property type="molecule type" value="Genomic_DNA"/>
</dbReference>
<proteinExistence type="predicted"/>
<reference evidence="2" key="1">
    <citation type="journal article" date="2019" name="Int. J. Syst. Evol. Microbiol.">
        <title>The Global Catalogue of Microorganisms (GCM) 10K type strain sequencing project: providing services to taxonomists for standard genome sequencing and annotation.</title>
        <authorList>
            <consortium name="The Broad Institute Genomics Platform"/>
            <consortium name="The Broad Institute Genome Sequencing Center for Infectious Disease"/>
            <person name="Wu L."/>
            <person name="Ma J."/>
        </authorList>
    </citation>
    <scope>NUCLEOTIDE SEQUENCE [LARGE SCALE GENOMIC DNA]</scope>
    <source>
        <strain evidence="2">CCUG 56754</strain>
    </source>
</reference>